<evidence type="ECO:0000313" key="3">
    <source>
        <dbReference type="EMBL" id="GBP06970.1"/>
    </source>
</evidence>
<keyword evidence="1" id="KW-0863">Zinc-finger</keyword>
<dbReference type="PROSITE" id="PS00028">
    <property type="entry name" value="ZINC_FINGER_C2H2_1"/>
    <property type="match status" value="1"/>
</dbReference>
<dbReference type="EMBL" id="BGZK01004116">
    <property type="protein sequence ID" value="GBP06970.1"/>
    <property type="molecule type" value="Genomic_DNA"/>
</dbReference>
<dbReference type="OrthoDB" id="9439903at2759"/>
<dbReference type="AlphaFoldDB" id="A0A4C1T0A3"/>
<keyword evidence="4" id="KW-1185">Reference proteome</keyword>
<proteinExistence type="predicted"/>
<dbReference type="STRING" id="151549.A0A4C1T0A3"/>
<feature type="domain" description="C2H2-type" evidence="2">
    <location>
        <begin position="246"/>
        <end position="274"/>
    </location>
</feature>
<organism evidence="3 4">
    <name type="scientific">Eumeta variegata</name>
    <name type="common">Bagworm moth</name>
    <name type="synonym">Eumeta japonica</name>
    <dbReference type="NCBI Taxonomy" id="151549"/>
    <lineage>
        <taxon>Eukaryota</taxon>
        <taxon>Metazoa</taxon>
        <taxon>Ecdysozoa</taxon>
        <taxon>Arthropoda</taxon>
        <taxon>Hexapoda</taxon>
        <taxon>Insecta</taxon>
        <taxon>Pterygota</taxon>
        <taxon>Neoptera</taxon>
        <taxon>Endopterygota</taxon>
        <taxon>Lepidoptera</taxon>
        <taxon>Glossata</taxon>
        <taxon>Ditrysia</taxon>
        <taxon>Tineoidea</taxon>
        <taxon>Psychidae</taxon>
        <taxon>Oiketicinae</taxon>
        <taxon>Eumeta</taxon>
    </lineage>
</organism>
<dbReference type="InterPro" id="IPR036236">
    <property type="entry name" value="Znf_C2H2_sf"/>
</dbReference>
<evidence type="ECO:0000256" key="1">
    <source>
        <dbReference type="PROSITE-ProRule" id="PRU00042"/>
    </source>
</evidence>
<gene>
    <name evidence="3" type="ORF">EVAR_69765_1</name>
</gene>
<sequence>MKCENSNRTLRQLLPDAVPEPLDFTPKKVHVVSAAVQTEDDRILVSSMVQTKEEGKPLACHRNIQTIEEEKPFACHRDIQTECELYCSDASNFSSHENLENLYIYEKSVKTDKNYKRCAQSPNNEVNKKFCLENSEENGKIAHEEDSASVAQQTTAYILLEDSNLSQEPDAINSECEEYEYFEAEVEEYHDETKDEIYEIDYSNEHFKTDSVYEVGSSDAKIKSDEEAEAIIKPKNNSKSKPKGQYKCSHCIMTFVSIKVLKRHLANRHDIKDADLVVDYLPASETDELLEDTSDSTTKLTTTKVELLPENVAKPQLMPREKTTASNDEVSTNVNYFCDHCQAGFAHRKTLSYHMRHQVCLTSNFKKETNSSNNGEQLVEVVIEEVC</sequence>
<dbReference type="SMART" id="SM00355">
    <property type="entry name" value="ZnF_C2H2"/>
    <property type="match status" value="2"/>
</dbReference>
<comment type="caution">
    <text evidence="3">The sequence shown here is derived from an EMBL/GenBank/DDBJ whole genome shotgun (WGS) entry which is preliminary data.</text>
</comment>
<dbReference type="InterPro" id="IPR013087">
    <property type="entry name" value="Znf_C2H2_type"/>
</dbReference>
<reference evidence="3 4" key="1">
    <citation type="journal article" date="2019" name="Commun. Biol.">
        <title>The bagworm genome reveals a unique fibroin gene that provides high tensile strength.</title>
        <authorList>
            <person name="Kono N."/>
            <person name="Nakamura H."/>
            <person name="Ohtoshi R."/>
            <person name="Tomita M."/>
            <person name="Numata K."/>
            <person name="Arakawa K."/>
        </authorList>
    </citation>
    <scope>NUCLEOTIDE SEQUENCE [LARGE SCALE GENOMIC DNA]</scope>
</reference>
<evidence type="ECO:0000259" key="2">
    <source>
        <dbReference type="PROSITE" id="PS50157"/>
    </source>
</evidence>
<dbReference type="Gene3D" id="3.30.160.60">
    <property type="entry name" value="Classic Zinc Finger"/>
    <property type="match status" value="1"/>
</dbReference>
<dbReference type="PROSITE" id="PS50157">
    <property type="entry name" value="ZINC_FINGER_C2H2_2"/>
    <property type="match status" value="1"/>
</dbReference>
<name>A0A4C1T0A3_EUMVA</name>
<keyword evidence="1" id="KW-0479">Metal-binding</keyword>
<dbReference type="Proteomes" id="UP000299102">
    <property type="component" value="Unassembled WGS sequence"/>
</dbReference>
<dbReference type="SUPFAM" id="SSF57667">
    <property type="entry name" value="beta-beta-alpha zinc fingers"/>
    <property type="match status" value="1"/>
</dbReference>
<dbReference type="GO" id="GO:0008270">
    <property type="term" value="F:zinc ion binding"/>
    <property type="evidence" value="ECO:0007669"/>
    <property type="project" value="UniProtKB-KW"/>
</dbReference>
<keyword evidence="1" id="KW-0862">Zinc</keyword>
<evidence type="ECO:0000313" key="4">
    <source>
        <dbReference type="Proteomes" id="UP000299102"/>
    </source>
</evidence>
<protein>
    <recommendedName>
        <fullName evidence="2">C2H2-type domain-containing protein</fullName>
    </recommendedName>
</protein>
<accession>A0A4C1T0A3</accession>